<protein>
    <submittedName>
        <fullName evidence="1">Uncharacterized protein</fullName>
    </submittedName>
</protein>
<dbReference type="AlphaFoldDB" id="A0A0F9DBK2"/>
<comment type="caution">
    <text evidence="1">The sequence shown here is derived from an EMBL/GenBank/DDBJ whole genome shotgun (WGS) entry which is preliminary data.</text>
</comment>
<organism evidence="1">
    <name type="scientific">marine sediment metagenome</name>
    <dbReference type="NCBI Taxonomy" id="412755"/>
    <lineage>
        <taxon>unclassified sequences</taxon>
        <taxon>metagenomes</taxon>
        <taxon>ecological metagenomes</taxon>
    </lineage>
</organism>
<evidence type="ECO:0000313" key="1">
    <source>
        <dbReference type="EMBL" id="KKL59088.1"/>
    </source>
</evidence>
<dbReference type="EMBL" id="LAZR01029605">
    <property type="protein sequence ID" value="KKL59088.1"/>
    <property type="molecule type" value="Genomic_DNA"/>
</dbReference>
<sequence>KVMKEKKSEEDIQDELKILGKLYGMDKLSKALKMINSTEGDE</sequence>
<gene>
    <name evidence="1" type="ORF">LCGC14_2218920</name>
</gene>
<feature type="non-terminal residue" evidence="1">
    <location>
        <position position="1"/>
    </location>
</feature>
<reference evidence="1" key="1">
    <citation type="journal article" date="2015" name="Nature">
        <title>Complex archaea that bridge the gap between prokaryotes and eukaryotes.</title>
        <authorList>
            <person name="Spang A."/>
            <person name="Saw J.H."/>
            <person name="Jorgensen S.L."/>
            <person name="Zaremba-Niedzwiedzka K."/>
            <person name="Martijn J."/>
            <person name="Lind A.E."/>
            <person name="van Eijk R."/>
            <person name="Schleper C."/>
            <person name="Guy L."/>
            <person name="Ettema T.J."/>
        </authorList>
    </citation>
    <scope>NUCLEOTIDE SEQUENCE</scope>
</reference>
<name>A0A0F9DBK2_9ZZZZ</name>
<accession>A0A0F9DBK2</accession>
<proteinExistence type="predicted"/>